<keyword evidence="1" id="KW-1185">Reference proteome</keyword>
<dbReference type="AlphaFoldDB" id="A0AAF3FQU2"/>
<accession>A0AAF3FQU2</accession>
<evidence type="ECO:0000313" key="1">
    <source>
        <dbReference type="Proteomes" id="UP000887575"/>
    </source>
</evidence>
<name>A0AAF3FQU2_9BILA</name>
<dbReference type="Proteomes" id="UP000887575">
    <property type="component" value="Unassembled WGS sequence"/>
</dbReference>
<proteinExistence type="predicted"/>
<protein>
    <submittedName>
        <fullName evidence="2">Uncharacterized protein</fullName>
    </submittedName>
</protein>
<reference evidence="2" key="1">
    <citation type="submission" date="2024-02" db="UniProtKB">
        <authorList>
            <consortium name="WormBaseParasite"/>
        </authorList>
    </citation>
    <scope>IDENTIFICATION</scope>
</reference>
<organism evidence="1 2">
    <name type="scientific">Mesorhabditis belari</name>
    <dbReference type="NCBI Taxonomy" id="2138241"/>
    <lineage>
        <taxon>Eukaryota</taxon>
        <taxon>Metazoa</taxon>
        <taxon>Ecdysozoa</taxon>
        <taxon>Nematoda</taxon>
        <taxon>Chromadorea</taxon>
        <taxon>Rhabditida</taxon>
        <taxon>Rhabditina</taxon>
        <taxon>Rhabditomorpha</taxon>
        <taxon>Rhabditoidea</taxon>
        <taxon>Rhabditidae</taxon>
        <taxon>Mesorhabditinae</taxon>
        <taxon>Mesorhabditis</taxon>
    </lineage>
</organism>
<sequence>MYEGEPEDFGRRAMGRATYLMHNVMLQSPPNPNNQRVFKLRNGRRRVAAGPFVNLAEVDVFVDLGVDSIRVWNAGLEQNNVSSIPDFVMTKRP</sequence>
<evidence type="ECO:0000313" key="2">
    <source>
        <dbReference type="WBParaSite" id="MBELARI_LOCUS9103"/>
    </source>
</evidence>
<dbReference type="WBParaSite" id="MBELARI_LOCUS9103">
    <property type="protein sequence ID" value="MBELARI_LOCUS9103"/>
    <property type="gene ID" value="MBELARI_LOCUS9103"/>
</dbReference>